<dbReference type="GO" id="GO:0003677">
    <property type="term" value="F:DNA binding"/>
    <property type="evidence" value="ECO:0007669"/>
    <property type="project" value="InterPro"/>
</dbReference>
<dbReference type="EMBL" id="WLYK01000001">
    <property type="protein sequence ID" value="MTD13203.1"/>
    <property type="molecule type" value="Genomic_DNA"/>
</dbReference>
<comment type="caution">
    <text evidence="1">The sequence shown here is derived from an EMBL/GenBank/DDBJ whole genome shotgun (WGS) entry which is preliminary data.</text>
</comment>
<organism evidence="1 2">
    <name type="scientific">Nakamurella alba</name>
    <dbReference type="NCBI Taxonomy" id="2665158"/>
    <lineage>
        <taxon>Bacteria</taxon>
        <taxon>Bacillati</taxon>
        <taxon>Actinomycetota</taxon>
        <taxon>Actinomycetes</taxon>
        <taxon>Nakamurellales</taxon>
        <taxon>Nakamurellaceae</taxon>
        <taxon>Nakamurella</taxon>
    </lineage>
</organism>
<gene>
    <name evidence="1" type="ORF">GIS00_04485</name>
</gene>
<dbReference type="GO" id="GO:0003918">
    <property type="term" value="F:DNA topoisomerase type II (double strand cut, ATP-hydrolyzing) activity"/>
    <property type="evidence" value="ECO:0007669"/>
    <property type="project" value="InterPro"/>
</dbReference>
<dbReference type="GO" id="GO:0005524">
    <property type="term" value="F:ATP binding"/>
    <property type="evidence" value="ECO:0007669"/>
    <property type="project" value="InterPro"/>
</dbReference>
<name>A0A7K1FIV8_9ACTN</name>
<accession>A0A7K1FIV8</accession>
<evidence type="ECO:0000313" key="2">
    <source>
        <dbReference type="Proteomes" id="UP000460221"/>
    </source>
</evidence>
<dbReference type="RefSeq" id="WP_154767103.1">
    <property type="nucleotide sequence ID" value="NZ_WLYK01000001.1"/>
</dbReference>
<sequence>MPDDHDGAAVADLLRLQILGAVESALRRWPEVMAVIAASADREAATVAVGSLLEVDRIQAAAVLDLQWGALTADRRRQLSAGSAG</sequence>
<dbReference type="AlphaFoldDB" id="A0A7K1FIV8"/>
<dbReference type="Gene3D" id="1.10.268.10">
    <property type="entry name" value="Topoisomerase, domain 3"/>
    <property type="match status" value="1"/>
</dbReference>
<evidence type="ECO:0000313" key="1">
    <source>
        <dbReference type="EMBL" id="MTD13203.1"/>
    </source>
</evidence>
<dbReference type="InterPro" id="IPR013757">
    <property type="entry name" value="Topo_IIA_A_a_sf"/>
</dbReference>
<keyword evidence="2" id="KW-1185">Reference proteome</keyword>
<protein>
    <submittedName>
        <fullName evidence="1">Uncharacterized protein</fullName>
    </submittedName>
</protein>
<reference evidence="1 2" key="1">
    <citation type="submission" date="2019-11" db="EMBL/GenBank/DDBJ databases">
        <authorList>
            <person name="Jiang L.-Q."/>
        </authorList>
    </citation>
    <scope>NUCLEOTIDE SEQUENCE [LARGE SCALE GENOMIC DNA]</scope>
    <source>
        <strain evidence="1 2">YIM 132087</strain>
    </source>
</reference>
<proteinExistence type="predicted"/>
<dbReference type="Proteomes" id="UP000460221">
    <property type="component" value="Unassembled WGS sequence"/>
</dbReference>